<reference evidence="4" key="1">
    <citation type="journal article" date="2019" name="Int. J. Syst. Evol. Microbiol.">
        <title>The Global Catalogue of Microorganisms (GCM) 10K type strain sequencing project: providing services to taxonomists for standard genome sequencing and annotation.</title>
        <authorList>
            <consortium name="The Broad Institute Genomics Platform"/>
            <consortium name="The Broad Institute Genome Sequencing Center for Infectious Disease"/>
            <person name="Wu L."/>
            <person name="Ma J."/>
        </authorList>
    </citation>
    <scope>NUCLEOTIDE SEQUENCE [LARGE SCALE GENOMIC DNA]</scope>
    <source>
        <strain evidence="4">NBRC 107710</strain>
    </source>
</reference>
<dbReference type="Gene3D" id="1.10.1470.10">
    <property type="entry name" value="YjbJ"/>
    <property type="match status" value="1"/>
</dbReference>
<keyword evidence="2" id="KW-0472">Membrane</keyword>
<evidence type="ECO:0000256" key="2">
    <source>
        <dbReference type="SAM" id="Phobius"/>
    </source>
</evidence>
<feature type="transmembrane region" description="Helical" evidence="2">
    <location>
        <begin position="124"/>
        <end position="142"/>
    </location>
</feature>
<keyword evidence="4" id="KW-1185">Reference proteome</keyword>
<keyword evidence="2" id="KW-0812">Transmembrane</keyword>
<gene>
    <name evidence="3" type="ORF">GCM10007884_09330</name>
</gene>
<dbReference type="InterPro" id="IPR036629">
    <property type="entry name" value="YjbJ_sf"/>
</dbReference>
<dbReference type="EMBL" id="BSPG01000003">
    <property type="protein sequence ID" value="GLS42948.1"/>
    <property type="molecule type" value="Genomic_DNA"/>
</dbReference>
<evidence type="ECO:0008006" key="5">
    <source>
        <dbReference type="Google" id="ProtNLM"/>
    </source>
</evidence>
<protein>
    <recommendedName>
        <fullName evidence="5">CsbD family protein</fullName>
    </recommendedName>
</protein>
<sequence>MLGKEHFMNRDQIEGGIRNIRGRGRSAIGALTGRPRPQLEGAYEQVAGVAQSTYGRVQERAERLHRDGRDFAGDAAERGRRFRDDASERGRALRDDVVQRGRRYGREVNDRGHAVYARAEENKGATLALIAAAAFGLGWALSRRR</sequence>
<dbReference type="Proteomes" id="UP001156881">
    <property type="component" value="Unassembled WGS sequence"/>
</dbReference>
<dbReference type="SUPFAM" id="SSF69047">
    <property type="entry name" value="Hypothetical protein YjbJ"/>
    <property type="match status" value="1"/>
</dbReference>
<evidence type="ECO:0000313" key="3">
    <source>
        <dbReference type="EMBL" id="GLS42948.1"/>
    </source>
</evidence>
<proteinExistence type="predicted"/>
<keyword evidence="2" id="KW-1133">Transmembrane helix</keyword>
<evidence type="ECO:0000313" key="4">
    <source>
        <dbReference type="Proteomes" id="UP001156881"/>
    </source>
</evidence>
<accession>A0ABQ6D058</accession>
<comment type="caution">
    <text evidence="3">The sequence shown here is derived from an EMBL/GenBank/DDBJ whole genome shotgun (WGS) entry which is preliminary data.</text>
</comment>
<evidence type="ECO:0000256" key="1">
    <source>
        <dbReference type="SAM" id="MobiDB-lite"/>
    </source>
</evidence>
<name>A0ABQ6D058_9HYPH</name>
<feature type="region of interest" description="Disordered" evidence="1">
    <location>
        <begin position="66"/>
        <end position="89"/>
    </location>
</feature>
<organism evidence="3 4">
    <name type="scientific">Methylobacterium brachythecii</name>
    <dbReference type="NCBI Taxonomy" id="1176177"/>
    <lineage>
        <taxon>Bacteria</taxon>
        <taxon>Pseudomonadati</taxon>
        <taxon>Pseudomonadota</taxon>
        <taxon>Alphaproteobacteria</taxon>
        <taxon>Hyphomicrobiales</taxon>
        <taxon>Methylobacteriaceae</taxon>
        <taxon>Methylobacterium</taxon>
    </lineage>
</organism>